<organism evidence="1 2">
    <name type="scientific">Aspergillus brunneoviolaceus CBS 621.78</name>
    <dbReference type="NCBI Taxonomy" id="1450534"/>
    <lineage>
        <taxon>Eukaryota</taxon>
        <taxon>Fungi</taxon>
        <taxon>Dikarya</taxon>
        <taxon>Ascomycota</taxon>
        <taxon>Pezizomycotina</taxon>
        <taxon>Eurotiomycetes</taxon>
        <taxon>Eurotiomycetidae</taxon>
        <taxon>Eurotiales</taxon>
        <taxon>Aspergillaceae</taxon>
        <taxon>Aspergillus</taxon>
        <taxon>Aspergillus subgen. Circumdati</taxon>
    </lineage>
</organism>
<evidence type="ECO:0000313" key="2">
    <source>
        <dbReference type="Proteomes" id="UP000249057"/>
    </source>
</evidence>
<name>A0ACD1G9B8_9EURO</name>
<accession>A0ACD1G9B8</accession>
<dbReference type="EMBL" id="KZ825342">
    <property type="protein sequence ID" value="RAH45849.1"/>
    <property type="molecule type" value="Genomic_DNA"/>
</dbReference>
<protein>
    <submittedName>
        <fullName evidence="1">Uncharacterized protein</fullName>
    </submittedName>
</protein>
<gene>
    <name evidence="1" type="ORF">BO95DRAFT_130034</name>
</gene>
<evidence type="ECO:0000313" key="1">
    <source>
        <dbReference type="EMBL" id="RAH45849.1"/>
    </source>
</evidence>
<keyword evidence="2" id="KW-1185">Reference proteome</keyword>
<dbReference type="Proteomes" id="UP000249057">
    <property type="component" value="Unassembled WGS sequence"/>
</dbReference>
<proteinExistence type="predicted"/>
<sequence length="121" mass="13289">MTSTGETTFWSYVCVITARFLRTTCKVQPEPPSSLAGTRGAVRTWLSHSRILLRARMGAGQRTFQTLQARNVLCGVDMGPGLQHGRRSLLTYLLRRSNSGSSWGLLIALILVVSCLLLHAS</sequence>
<reference evidence="1" key="1">
    <citation type="submission" date="2018-02" db="EMBL/GenBank/DDBJ databases">
        <title>The genomes of Aspergillus section Nigri reveals drivers in fungal speciation.</title>
        <authorList>
            <consortium name="DOE Joint Genome Institute"/>
            <person name="Vesth T.C."/>
            <person name="Nybo J."/>
            <person name="Theobald S."/>
            <person name="Brandl J."/>
            <person name="Frisvad J.C."/>
            <person name="Nielsen K.F."/>
            <person name="Lyhne E.K."/>
            <person name="Kogle M.E."/>
            <person name="Kuo A."/>
            <person name="Riley R."/>
            <person name="Clum A."/>
            <person name="Nolan M."/>
            <person name="Lipzen A."/>
            <person name="Salamov A."/>
            <person name="Henrissat B."/>
            <person name="Wiebenga A."/>
            <person name="De vries R.P."/>
            <person name="Grigoriev I.V."/>
            <person name="Mortensen U.H."/>
            <person name="Andersen M.R."/>
            <person name="Baker S.E."/>
        </authorList>
    </citation>
    <scope>NUCLEOTIDE SEQUENCE</scope>
    <source>
        <strain evidence="1">CBS 621.78</strain>
    </source>
</reference>